<proteinExistence type="predicted"/>
<reference evidence="1" key="2">
    <citation type="submission" date="2020-09" db="EMBL/GenBank/DDBJ databases">
        <authorList>
            <person name="Sun Q."/>
            <person name="Kim S."/>
        </authorList>
    </citation>
    <scope>NUCLEOTIDE SEQUENCE</scope>
    <source>
        <strain evidence="1">KCTC 23310</strain>
    </source>
</reference>
<evidence type="ECO:0000313" key="2">
    <source>
        <dbReference type="Proteomes" id="UP000638981"/>
    </source>
</evidence>
<reference evidence="1" key="1">
    <citation type="journal article" date="2014" name="Int. J. Syst. Evol. Microbiol.">
        <title>Complete genome sequence of Corynebacterium casei LMG S-19264T (=DSM 44701T), isolated from a smear-ripened cheese.</title>
        <authorList>
            <consortium name="US DOE Joint Genome Institute (JGI-PGF)"/>
            <person name="Walter F."/>
            <person name="Albersmeier A."/>
            <person name="Kalinowski J."/>
            <person name="Ruckert C."/>
        </authorList>
    </citation>
    <scope>NUCLEOTIDE SEQUENCE</scope>
    <source>
        <strain evidence="1">KCTC 23310</strain>
    </source>
</reference>
<protein>
    <submittedName>
        <fullName evidence="1">Uncharacterized protein</fullName>
    </submittedName>
</protein>
<dbReference type="AlphaFoldDB" id="A0A918TL50"/>
<comment type="caution">
    <text evidence="1">The sequence shown here is derived from an EMBL/GenBank/DDBJ whole genome shotgun (WGS) entry which is preliminary data.</text>
</comment>
<organism evidence="1 2">
    <name type="scientific">Neogemmobacter tilapiae</name>
    <dbReference type="NCBI Taxonomy" id="875041"/>
    <lineage>
        <taxon>Bacteria</taxon>
        <taxon>Pseudomonadati</taxon>
        <taxon>Pseudomonadota</taxon>
        <taxon>Alphaproteobacteria</taxon>
        <taxon>Rhodobacterales</taxon>
        <taxon>Paracoccaceae</taxon>
        <taxon>Neogemmobacter</taxon>
    </lineage>
</organism>
<gene>
    <name evidence="1" type="ORF">GCM10007315_14090</name>
</gene>
<name>A0A918TL50_9RHOB</name>
<accession>A0A918TL50</accession>
<evidence type="ECO:0000313" key="1">
    <source>
        <dbReference type="EMBL" id="GHC52715.1"/>
    </source>
</evidence>
<dbReference type="EMBL" id="BMYJ01000004">
    <property type="protein sequence ID" value="GHC52715.1"/>
    <property type="molecule type" value="Genomic_DNA"/>
</dbReference>
<dbReference type="Proteomes" id="UP000638981">
    <property type="component" value="Unassembled WGS sequence"/>
</dbReference>
<sequence>MIILLLGLFFPIYVSGVQLMGDHANEGEICAPFKGEGYCDASWLDDGAIRFTVLKSFSSQCCKIQRYNLSDGRIDFDVLACDPLVVGQISCSKYDKMPQYGESFSVDGRILTIYKNVDEGKDD</sequence>
<keyword evidence="2" id="KW-1185">Reference proteome</keyword>